<gene>
    <name evidence="9" type="ORF">ACFQRG_00095</name>
</gene>
<evidence type="ECO:0000256" key="3">
    <source>
        <dbReference type="ARBA" id="ARBA00022475"/>
    </source>
</evidence>
<evidence type="ECO:0000256" key="1">
    <source>
        <dbReference type="ARBA" id="ARBA00004651"/>
    </source>
</evidence>
<proteinExistence type="inferred from homology"/>
<evidence type="ECO:0000259" key="8">
    <source>
        <dbReference type="PROSITE" id="PS50928"/>
    </source>
</evidence>
<feature type="transmembrane region" description="Helical" evidence="7">
    <location>
        <begin position="68"/>
        <end position="92"/>
    </location>
</feature>
<evidence type="ECO:0000256" key="6">
    <source>
        <dbReference type="ARBA" id="ARBA00023136"/>
    </source>
</evidence>
<feature type="transmembrane region" description="Helical" evidence="7">
    <location>
        <begin position="137"/>
        <end position="154"/>
    </location>
</feature>
<keyword evidence="2 7" id="KW-0813">Transport</keyword>
<dbReference type="InterPro" id="IPR035906">
    <property type="entry name" value="MetI-like_sf"/>
</dbReference>
<dbReference type="CDD" id="cd06261">
    <property type="entry name" value="TM_PBP2"/>
    <property type="match status" value="1"/>
</dbReference>
<evidence type="ECO:0000313" key="9">
    <source>
        <dbReference type="EMBL" id="MFC7391412.1"/>
    </source>
</evidence>
<evidence type="ECO:0000313" key="10">
    <source>
        <dbReference type="Proteomes" id="UP001596505"/>
    </source>
</evidence>
<dbReference type="PANTHER" id="PTHR43744">
    <property type="entry name" value="ABC TRANSPORTER PERMEASE PROTEIN MG189-RELATED-RELATED"/>
    <property type="match status" value="1"/>
</dbReference>
<name>A0ABW2PPS8_9BACL</name>
<dbReference type="InterPro" id="IPR000515">
    <property type="entry name" value="MetI-like"/>
</dbReference>
<dbReference type="PANTHER" id="PTHR43744:SF12">
    <property type="entry name" value="ABC TRANSPORTER PERMEASE PROTEIN MG189-RELATED"/>
    <property type="match status" value="1"/>
</dbReference>
<accession>A0ABW2PPS8</accession>
<dbReference type="PROSITE" id="PS50928">
    <property type="entry name" value="ABC_TM1"/>
    <property type="match status" value="1"/>
</dbReference>
<comment type="similarity">
    <text evidence="7">Belongs to the binding-protein-dependent transport system permease family.</text>
</comment>
<keyword evidence="6 7" id="KW-0472">Membrane</keyword>
<dbReference type="Gene3D" id="1.10.3720.10">
    <property type="entry name" value="MetI-like"/>
    <property type="match status" value="1"/>
</dbReference>
<evidence type="ECO:0000256" key="4">
    <source>
        <dbReference type="ARBA" id="ARBA00022692"/>
    </source>
</evidence>
<organism evidence="9 10">
    <name type="scientific">Scopulibacillus cellulosilyticus</name>
    <dbReference type="NCBI Taxonomy" id="2665665"/>
    <lineage>
        <taxon>Bacteria</taxon>
        <taxon>Bacillati</taxon>
        <taxon>Bacillota</taxon>
        <taxon>Bacilli</taxon>
        <taxon>Bacillales</taxon>
        <taxon>Sporolactobacillaceae</taxon>
        <taxon>Scopulibacillus</taxon>
    </lineage>
</organism>
<keyword evidence="4 7" id="KW-0812">Transmembrane</keyword>
<sequence length="275" mass="31074">MKKSIDIAGLLIHILLWAGLIVVAFPFVWMILSSFKSLPDFYNFSFLPDKIDWSGYKYIFEETGYLHWYLNSIIVAVVVTVSCLIFNSLIGYVLAKYRFPGSKVIFILILSTLMIPTELLVIPWYVMGSRLHWVNTYWGLMLPGMIEAFGVFLMRQFMLSIPNDILDAARIDGMGEFKIWWRIVLPQVKQALAAMGIITFLGNWNAYLWPVIATSSANMRTLPVGISLYSTADSGGIQWNTIMGMSTLAVIPMMIVFLIFQKKIVDGISLTGVKG</sequence>
<dbReference type="EMBL" id="JBHTCO010000001">
    <property type="protein sequence ID" value="MFC7391412.1"/>
    <property type="molecule type" value="Genomic_DNA"/>
</dbReference>
<feature type="transmembrane region" description="Helical" evidence="7">
    <location>
        <begin position="104"/>
        <end position="125"/>
    </location>
</feature>
<evidence type="ECO:0000256" key="7">
    <source>
        <dbReference type="RuleBase" id="RU363032"/>
    </source>
</evidence>
<reference evidence="10" key="1">
    <citation type="journal article" date="2019" name="Int. J. Syst. Evol. Microbiol.">
        <title>The Global Catalogue of Microorganisms (GCM) 10K type strain sequencing project: providing services to taxonomists for standard genome sequencing and annotation.</title>
        <authorList>
            <consortium name="The Broad Institute Genomics Platform"/>
            <consortium name="The Broad Institute Genome Sequencing Center for Infectious Disease"/>
            <person name="Wu L."/>
            <person name="Ma J."/>
        </authorList>
    </citation>
    <scope>NUCLEOTIDE SEQUENCE [LARGE SCALE GENOMIC DNA]</scope>
    <source>
        <strain evidence="10">CGMCC 1.16305</strain>
    </source>
</reference>
<dbReference type="SUPFAM" id="SSF161098">
    <property type="entry name" value="MetI-like"/>
    <property type="match status" value="1"/>
</dbReference>
<dbReference type="Proteomes" id="UP001596505">
    <property type="component" value="Unassembled WGS sequence"/>
</dbReference>
<feature type="transmembrane region" description="Helical" evidence="7">
    <location>
        <begin position="237"/>
        <end position="260"/>
    </location>
</feature>
<keyword evidence="3" id="KW-1003">Cell membrane</keyword>
<comment type="caution">
    <text evidence="9">The sequence shown here is derived from an EMBL/GenBank/DDBJ whole genome shotgun (WGS) entry which is preliminary data.</text>
</comment>
<feature type="transmembrane region" description="Helical" evidence="7">
    <location>
        <begin position="191"/>
        <end position="212"/>
    </location>
</feature>
<feature type="domain" description="ABC transmembrane type-1" evidence="8">
    <location>
        <begin position="69"/>
        <end position="260"/>
    </location>
</feature>
<keyword evidence="5 7" id="KW-1133">Transmembrane helix</keyword>
<comment type="subcellular location">
    <subcellularLocation>
        <location evidence="1 7">Cell membrane</location>
        <topology evidence="1 7">Multi-pass membrane protein</topology>
    </subcellularLocation>
</comment>
<keyword evidence="10" id="KW-1185">Reference proteome</keyword>
<evidence type="ECO:0000256" key="2">
    <source>
        <dbReference type="ARBA" id="ARBA00022448"/>
    </source>
</evidence>
<dbReference type="RefSeq" id="WP_380962365.1">
    <property type="nucleotide sequence ID" value="NZ_JBHTCO010000001.1"/>
</dbReference>
<protein>
    <submittedName>
        <fullName evidence="9">Carbohydrate ABC transporter permease</fullName>
    </submittedName>
</protein>
<evidence type="ECO:0000256" key="5">
    <source>
        <dbReference type="ARBA" id="ARBA00022989"/>
    </source>
</evidence>
<dbReference type="Pfam" id="PF00528">
    <property type="entry name" value="BPD_transp_1"/>
    <property type="match status" value="1"/>
</dbReference>
<feature type="transmembrane region" description="Helical" evidence="7">
    <location>
        <begin position="7"/>
        <end position="32"/>
    </location>
</feature>